<evidence type="ECO:0000256" key="1">
    <source>
        <dbReference type="SAM" id="MobiDB-lite"/>
    </source>
</evidence>
<gene>
    <name evidence="3" type="ORF">AKJ09_07355</name>
</gene>
<proteinExistence type="predicted"/>
<evidence type="ECO:0008006" key="5">
    <source>
        <dbReference type="Google" id="ProtNLM"/>
    </source>
</evidence>
<dbReference type="RefSeq" id="WP_146651936.1">
    <property type="nucleotide sequence ID" value="NZ_CP012333.1"/>
</dbReference>
<dbReference type="KEGG" id="llu:AKJ09_07355"/>
<dbReference type="OrthoDB" id="5526694at2"/>
<keyword evidence="2" id="KW-1133">Transmembrane helix</keyword>
<sequence length="266" mass="27869">MTFERFNPPRADEQGPDALRALVRERRRGPSPDAANEISARIAARVAEAASSTAARSSSALAYSKLGAIAVVVAGGFLLAPFVSRSVAHRPPVAPPPVTAPEPVPAAVVEERAETPPKVDPVGTISVDELPSAAPVAVASATGRARPTPSPEAPPSVSELEAARRAQATLASNPGRALVIADQLSRDFPNGEFVQEREAIAVEALARLGRKEDALQRARTLLRRFPRTPYVARLEMVIGQPISPMSASTPSPISGDRADSVAAPPR</sequence>
<evidence type="ECO:0000313" key="4">
    <source>
        <dbReference type="Proteomes" id="UP000064967"/>
    </source>
</evidence>
<feature type="transmembrane region" description="Helical" evidence="2">
    <location>
        <begin position="66"/>
        <end position="83"/>
    </location>
</feature>
<reference evidence="3 4" key="1">
    <citation type="submission" date="2015-08" db="EMBL/GenBank/DDBJ databases">
        <authorList>
            <person name="Babu N.S."/>
            <person name="Beckwith C.J."/>
            <person name="Beseler K.G."/>
            <person name="Brison A."/>
            <person name="Carone J.V."/>
            <person name="Caskin T.P."/>
            <person name="Diamond M."/>
            <person name="Durham M.E."/>
            <person name="Foxe J.M."/>
            <person name="Go M."/>
            <person name="Henderson B.A."/>
            <person name="Jones I.B."/>
            <person name="McGettigan J.A."/>
            <person name="Micheletti S.J."/>
            <person name="Nasrallah M.E."/>
            <person name="Ortiz D."/>
            <person name="Piller C.R."/>
            <person name="Privatt S.R."/>
            <person name="Schneider S.L."/>
            <person name="Sharp S."/>
            <person name="Smith T.C."/>
            <person name="Stanton J.D."/>
            <person name="Ullery H.E."/>
            <person name="Wilson R.J."/>
            <person name="Serrano M.G."/>
            <person name="Buck G."/>
            <person name="Lee V."/>
            <person name="Wang Y."/>
            <person name="Carvalho R."/>
            <person name="Voegtly L."/>
            <person name="Shi R."/>
            <person name="Duckworth R."/>
            <person name="Johnson A."/>
            <person name="Loviza R."/>
            <person name="Walstead R."/>
            <person name="Shah Z."/>
            <person name="Kiflezghi M."/>
            <person name="Wade K."/>
            <person name="Ball S.L."/>
            <person name="Bradley K.W."/>
            <person name="Asai D.J."/>
            <person name="Bowman C.A."/>
            <person name="Russell D.A."/>
            <person name="Pope W.H."/>
            <person name="Jacobs-Sera D."/>
            <person name="Hendrix R.W."/>
            <person name="Hatfull G.F."/>
        </authorList>
    </citation>
    <scope>NUCLEOTIDE SEQUENCE [LARGE SCALE GENOMIC DNA]</scope>
    <source>
        <strain evidence="3 4">DSM 27648</strain>
    </source>
</reference>
<keyword evidence="4" id="KW-1185">Reference proteome</keyword>
<feature type="compositionally biased region" description="Polar residues" evidence="1">
    <location>
        <begin position="243"/>
        <end position="252"/>
    </location>
</feature>
<feature type="region of interest" description="Disordered" evidence="1">
    <location>
        <begin position="241"/>
        <end position="266"/>
    </location>
</feature>
<accession>A0A0K1Q4U2</accession>
<dbReference type="Proteomes" id="UP000064967">
    <property type="component" value="Chromosome"/>
</dbReference>
<dbReference type="EMBL" id="CP012333">
    <property type="protein sequence ID" value="AKV00692.1"/>
    <property type="molecule type" value="Genomic_DNA"/>
</dbReference>
<keyword evidence="2" id="KW-0472">Membrane</keyword>
<dbReference type="STRING" id="1391654.AKJ09_07355"/>
<feature type="region of interest" description="Disordered" evidence="1">
    <location>
        <begin position="139"/>
        <end position="158"/>
    </location>
</feature>
<evidence type="ECO:0000313" key="3">
    <source>
        <dbReference type="EMBL" id="AKV00692.1"/>
    </source>
</evidence>
<name>A0A0K1Q4U2_9BACT</name>
<keyword evidence="2" id="KW-0812">Transmembrane</keyword>
<evidence type="ECO:0000256" key="2">
    <source>
        <dbReference type="SAM" id="Phobius"/>
    </source>
</evidence>
<protein>
    <recommendedName>
        <fullName evidence="5">Outer membrane lipoprotein BamD-like domain-containing protein</fullName>
    </recommendedName>
</protein>
<organism evidence="3 4">
    <name type="scientific">Labilithrix luteola</name>
    <dbReference type="NCBI Taxonomy" id="1391654"/>
    <lineage>
        <taxon>Bacteria</taxon>
        <taxon>Pseudomonadati</taxon>
        <taxon>Myxococcota</taxon>
        <taxon>Polyangia</taxon>
        <taxon>Polyangiales</taxon>
        <taxon>Labilitrichaceae</taxon>
        <taxon>Labilithrix</taxon>
    </lineage>
</organism>
<dbReference type="AlphaFoldDB" id="A0A0K1Q4U2"/>